<keyword evidence="2" id="KW-0812">Transmembrane</keyword>
<dbReference type="EMBL" id="BMMX01000016">
    <property type="protein sequence ID" value="GGK99059.1"/>
    <property type="molecule type" value="Genomic_DNA"/>
</dbReference>
<protein>
    <submittedName>
        <fullName evidence="3">Uncharacterized protein</fullName>
    </submittedName>
</protein>
<dbReference type="Proteomes" id="UP000656042">
    <property type="component" value="Unassembled WGS sequence"/>
</dbReference>
<sequence length="262" mass="27148">MTTRDHDYRLMVNALARVTRQREEALSAAERAYQDNAARAAGELARAEGEAVDADRWAGAAAAQVLDVDREAARLWDHLRRARGVRMRSLGDLPEPATVEAAPRIALQRDGRAAEPADGSPCGTGPGDPPRAVPPRVLLARAADRIDDTVRPGDRRPLPGWALAALPLFGALLSAVTGLVAAGLVTLGESPAGTGTTIAGATMLRGLGWLAFLVAPSAGVPVAAAVAHRALQARLDIAGIGLTLLGGMVTATMLSLAFAATR</sequence>
<dbReference type="AlphaFoldDB" id="A0A8J3FP84"/>
<feature type="transmembrane region" description="Helical" evidence="2">
    <location>
        <begin position="207"/>
        <end position="227"/>
    </location>
</feature>
<keyword evidence="2" id="KW-0472">Membrane</keyword>
<evidence type="ECO:0000313" key="4">
    <source>
        <dbReference type="Proteomes" id="UP000656042"/>
    </source>
</evidence>
<name>A0A8J3FP84_9ACTN</name>
<keyword evidence="4" id="KW-1185">Reference proteome</keyword>
<accession>A0A8J3FP84</accession>
<dbReference type="RefSeq" id="WP_189080468.1">
    <property type="nucleotide sequence ID" value="NZ_BMMX01000016.1"/>
</dbReference>
<evidence type="ECO:0000256" key="2">
    <source>
        <dbReference type="SAM" id="Phobius"/>
    </source>
</evidence>
<reference evidence="3" key="2">
    <citation type="submission" date="2020-09" db="EMBL/GenBank/DDBJ databases">
        <authorList>
            <person name="Sun Q."/>
            <person name="Zhou Y."/>
        </authorList>
    </citation>
    <scope>NUCLEOTIDE SEQUENCE</scope>
    <source>
        <strain evidence="3">CGMCC 4.7299</strain>
    </source>
</reference>
<feature type="transmembrane region" description="Helical" evidence="2">
    <location>
        <begin position="161"/>
        <end position="187"/>
    </location>
</feature>
<proteinExistence type="predicted"/>
<reference evidence="3" key="1">
    <citation type="journal article" date="2014" name="Int. J. Syst. Evol. Microbiol.">
        <title>Complete genome sequence of Corynebacterium casei LMG S-19264T (=DSM 44701T), isolated from a smear-ripened cheese.</title>
        <authorList>
            <consortium name="US DOE Joint Genome Institute (JGI-PGF)"/>
            <person name="Walter F."/>
            <person name="Albersmeier A."/>
            <person name="Kalinowski J."/>
            <person name="Ruckert C."/>
        </authorList>
    </citation>
    <scope>NUCLEOTIDE SEQUENCE</scope>
    <source>
        <strain evidence="3">CGMCC 4.7299</strain>
    </source>
</reference>
<comment type="caution">
    <text evidence="3">The sequence shown here is derived from an EMBL/GenBank/DDBJ whole genome shotgun (WGS) entry which is preliminary data.</text>
</comment>
<organism evidence="3 4">
    <name type="scientific">Mangrovihabitans endophyticus</name>
    <dbReference type="NCBI Taxonomy" id="1751298"/>
    <lineage>
        <taxon>Bacteria</taxon>
        <taxon>Bacillati</taxon>
        <taxon>Actinomycetota</taxon>
        <taxon>Actinomycetes</taxon>
        <taxon>Micromonosporales</taxon>
        <taxon>Micromonosporaceae</taxon>
        <taxon>Mangrovihabitans</taxon>
    </lineage>
</organism>
<keyword evidence="2" id="KW-1133">Transmembrane helix</keyword>
<feature type="region of interest" description="Disordered" evidence="1">
    <location>
        <begin position="110"/>
        <end position="132"/>
    </location>
</feature>
<gene>
    <name evidence="3" type="ORF">GCM10012284_36860</name>
</gene>
<evidence type="ECO:0000256" key="1">
    <source>
        <dbReference type="SAM" id="MobiDB-lite"/>
    </source>
</evidence>
<feature type="transmembrane region" description="Helical" evidence="2">
    <location>
        <begin position="239"/>
        <end position="260"/>
    </location>
</feature>
<evidence type="ECO:0000313" key="3">
    <source>
        <dbReference type="EMBL" id="GGK99059.1"/>
    </source>
</evidence>